<keyword evidence="2" id="KW-1185">Reference proteome</keyword>
<evidence type="ECO:0000313" key="1">
    <source>
        <dbReference type="EMBL" id="KAI3781318.1"/>
    </source>
</evidence>
<reference evidence="1 2" key="2">
    <citation type="journal article" date="2022" name="Mol. Ecol. Resour.">
        <title>The genomes of chicory, endive, great burdock and yacon provide insights into Asteraceae paleo-polyploidization history and plant inulin production.</title>
        <authorList>
            <person name="Fan W."/>
            <person name="Wang S."/>
            <person name="Wang H."/>
            <person name="Wang A."/>
            <person name="Jiang F."/>
            <person name="Liu H."/>
            <person name="Zhao H."/>
            <person name="Xu D."/>
            <person name="Zhang Y."/>
        </authorList>
    </citation>
    <scope>NUCLEOTIDE SEQUENCE [LARGE SCALE GENOMIC DNA]</scope>
    <source>
        <strain evidence="2">cv. Punajuju</strain>
        <tissue evidence="1">Leaves</tissue>
    </source>
</reference>
<evidence type="ECO:0000313" key="2">
    <source>
        <dbReference type="Proteomes" id="UP001055811"/>
    </source>
</evidence>
<dbReference type="EMBL" id="CM042010">
    <property type="protein sequence ID" value="KAI3781318.1"/>
    <property type="molecule type" value="Genomic_DNA"/>
</dbReference>
<sequence length="169" mass="18656">MATDNNDAPPKGIRVGNKKDLLVFHQLTEGLQIPYGLLEKLEQTCIVQRGKVFQGLMHIVRIVDTGAGLLQLLPQLPSTLPGTFSHLSQSQGHQGLVPQHLENLLSSLTPSFLLLNLVTPPAFVPPSPDQDILLYNGNPALERSLFNYQQFIIFFKSSNMGLREMAWGG</sequence>
<organism evidence="1 2">
    <name type="scientific">Cichorium intybus</name>
    <name type="common">Chicory</name>
    <dbReference type="NCBI Taxonomy" id="13427"/>
    <lineage>
        <taxon>Eukaryota</taxon>
        <taxon>Viridiplantae</taxon>
        <taxon>Streptophyta</taxon>
        <taxon>Embryophyta</taxon>
        <taxon>Tracheophyta</taxon>
        <taxon>Spermatophyta</taxon>
        <taxon>Magnoliopsida</taxon>
        <taxon>eudicotyledons</taxon>
        <taxon>Gunneridae</taxon>
        <taxon>Pentapetalae</taxon>
        <taxon>asterids</taxon>
        <taxon>campanulids</taxon>
        <taxon>Asterales</taxon>
        <taxon>Asteraceae</taxon>
        <taxon>Cichorioideae</taxon>
        <taxon>Cichorieae</taxon>
        <taxon>Cichoriinae</taxon>
        <taxon>Cichorium</taxon>
    </lineage>
</organism>
<reference evidence="2" key="1">
    <citation type="journal article" date="2022" name="Mol. Ecol. Resour.">
        <title>The genomes of chicory, endive, great burdock and yacon provide insights into Asteraceae palaeo-polyploidization history and plant inulin production.</title>
        <authorList>
            <person name="Fan W."/>
            <person name="Wang S."/>
            <person name="Wang H."/>
            <person name="Wang A."/>
            <person name="Jiang F."/>
            <person name="Liu H."/>
            <person name="Zhao H."/>
            <person name="Xu D."/>
            <person name="Zhang Y."/>
        </authorList>
    </citation>
    <scope>NUCLEOTIDE SEQUENCE [LARGE SCALE GENOMIC DNA]</scope>
    <source>
        <strain evidence="2">cv. Punajuju</strain>
    </source>
</reference>
<accession>A0ACB9GDQ7</accession>
<name>A0ACB9GDQ7_CICIN</name>
<protein>
    <submittedName>
        <fullName evidence="1">Uncharacterized protein</fullName>
    </submittedName>
</protein>
<comment type="caution">
    <text evidence="1">The sequence shown here is derived from an EMBL/GenBank/DDBJ whole genome shotgun (WGS) entry which is preliminary data.</text>
</comment>
<proteinExistence type="predicted"/>
<gene>
    <name evidence="1" type="ORF">L2E82_11328</name>
</gene>
<dbReference type="Proteomes" id="UP001055811">
    <property type="component" value="Linkage Group LG02"/>
</dbReference>